<dbReference type="SUPFAM" id="SSF52540">
    <property type="entry name" value="P-loop containing nucleoside triphosphate hydrolases"/>
    <property type="match status" value="1"/>
</dbReference>
<dbReference type="CDD" id="cd03241">
    <property type="entry name" value="ABC_RecN"/>
    <property type="match status" value="2"/>
</dbReference>
<evidence type="ECO:0000256" key="1">
    <source>
        <dbReference type="ARBA" id="ARBA00003618"/>
    </source>
</evidence>
<evidence type="ECO:0000256" key="3">
    <source>
        <dbReference type="ARBA" id="ARBA00021315"/>
    </source>
</evidence>
<proteinExistence type="inferred from homology"/>
<dbReference type="GO" id="GO:0006310">
    <property type="term" value="P:DNA recombination"/>
    <property type="evidence" value="ECO:0007669"/>
    <property type="project" value="InterPro"/>
</dbReference>
<reference evidence="11" key="2">
    <citation type="journal article" date="2021" name="PeerJ">
        <title>Extensive microbial diversity within the chicken gut microbiome revealed by metagenomics and culture.</title>
        <authorList>
            <person name="Gilroy R."/>
            <person name="Ravi A."/>
            <person name="Getino M."/>
            <person name="Pursley I."/>
            <person name="Horton D.L."/>
            <person name="Alikhan N.F."/>
            <person name="Baker D."/>
            <person name="Gharbi K."/>
            <person name="Hall N."/>
            <person name="Watson M."/>
            <person name="Adriaenssens E.M."/>
            <person name="Foster-Nyarko E."/>
            <person name="Jarju S."/>
            <person name="Secka A."/>
            <person name="Antonio M."/>
            <person name="Oren A."/>
            <person name="Chaudhuri R.R."/>
            <person name="La Ragione R."/>
            <person name="Hildebrand F."/>
            <person name="Pallen M.J."/>
        </authorList>
    </citation>
    <scope>NUCLEOTIDE SEQUENCE</scope>
    <source>
        <strain evidence="11">CHK180-2868</strain>
    </source>
</reference>
<comment type="function">
    <text evidence="1 9">May be involved in recombinational repair of damaged DNA.</text>
</comment>
<dbReference type="InterPro" id="IPR003395">
    <property type="entry name" value="RecF/RecN/SMC_N"/>
</dbReference>
<keyword evidence="5 9" id="KW-0227">DNA damage</keyword>
<keyword evidence="6" id="KW-0067">ATP-binding</keyword>
<dbReference type="GO" id="GO:0043590">
    <property type="term" value="C:bacterial nucleoid"/>
    <property type="evidence" value="ECO:0007669"/>
    <property type="project" value="TreeGrafter"/>
</dbReference>
<evidence type="ECO:0000256" key="8">
    <source>
        <dbReference type="ARBA" id="ARBA00033408"/>
    </source>
</evidence>
<dbReference type="GO" id="GO:0005524">
    <property type="term" value="F:ATP binding"/>
    <property type="evidence" value="ECO:0007669"/>
    <property type="project" value="UniProtKB-KW"/>
</dbReference>
<gene>
    <name evidence="11" type="primary">recN</name>
    <name evidence="11" type="ORF">IAB28_08195</name>
</gene>
<dbReference type="PANTHER" id="PTHR11059:SF0">
    <property type="entry name" value="DNA REPAIR PROTEIN RECN"/>
    <property type="match status" value="1"/>
</dbReference>
<evidence type="ECO:0000259" key="10">
    <source>
        <dbReference type="Pfam" id="PF02463"/>
    </source>
</evidence>
<evidence type="ECO:0000256" key="6">
    <source>
        <dbReference type="ARBA" id="ARBA00022840"/>
    </source>
</evidence>
<organism evidence="11 12">
    <name type="scientific">Candidatus Copromonas faecavium</name>
    <name type="common">nom. illeg.</name>
    <dbReference type="NCBI Taxonomy" id="2840740"/>
    <lineage>
        <taxon>Bacteria</taxon>
        <taxon>Bacillati</taxon>
        <taxon>Bacillota</taxon>
        <taxon>Clostridia</taxon>
        <taxon>Lachnospirales</taxon>
        <taxon>Lachnospiraceae</taxon>
        <taxon>Candidatus Copromonas (nom. illeg.)</taxon>
    </lineage>
</organism>
<dbReference type="Gene3D" id="3.40.50.300">
    <property type="entry name" value="P-loop containing nucleotide triphosphate hydrolases"/>
    <property type="match status" value="2"/>
</dbReference>
<name>A0A9D1A541_9FIRM</name>
<dbReference type="NCBIfam" id="TIGR00634">
    <property type="entry name" value="recN"/>
    <property type="match status" value="1"/>
</dbReference>
<sequence>MLLGLGVKNLALIEEADVSFTEGLNILTGETGAGKSIIIGSIGLALGAKASRDMIRQGEESASIQLVFSVDDEERRKALEELSVAPDEEGILIISKKITQARSISRVNDETVTTAKLRAVTGLLLDMHGQHEHQSLLHKQKHLEILDEYSRTETEKLKREAASCYHSYQQMERKLEEFSMDGESRRREEDFLKFEIGEIEGAGIRPGEEEELAGVCRRFSHSQKIMEALTEAYRASDGDALSRAIRQVEGVISYDGTLSGIADSLKDAESILSDLSRSISDYMETMDFSEEELRTAEKRLDVVRGLMAKYGGTEEAVLKSLEEKKARLSQLEHFEELAGEARIQFEEQKKRLTEACEALSRARKKAAAILERRIMEELLDLNFLHVDFKIEIRRLPRFTEAGFDEVEFLISTNPGSIPPRPLGEVASGGELSRIMLAIKTVLADTDKIPTLIFDEIDTGISGRTAQKVSERLSYIAKSHQVLCITHLPQIAAMADSHFEIKKTVEHGRTVTKIHQLNREEQIDELARLLGGAEITDTVRENAREMKRLAEITKEKQKTPAKN</sequence>
<dbReference type="PANTHER" id="PTHR11059">
    <property type="entry name" value="DNA REPAIR PROTEIN RECN"/>
    <property type="match status" value="1"/>
</dbReference>
<evidence type="ECO:0000313" key="11">
    <source>
        <dbReference type="EMBL" id="HIR05928.1"/>
    </source>
</evidence>
<evidence type="ECO:0000256" key="9">
    <source>
        <dbReference type="PIRNR" id="PIRNR003128"/>
    </source>
</evidence>
<comment type="caution">
    <text evidence="11">The sequence shown here is derived from an EMBL/GenBank/DDBJ whole genome shotgun (WGS) entry which is preliminary data.</text>
</comment>
<evidence type="ECO:0000256" key="4">
    <source>
        <dbReference type="ARBA" id="ARBA00022741"/>
    </source>
</evidence>
<keyword evidence="7 9" id="KW-0234">DNA repair</keyword>
<evidence type="ECO:0000256" key="5">
    <source>
        <dbReference type="ARBA" id="ARBA00022763"/>
    </source>
</evidence>
<dbReference type="Pfam" id="PF02463">
    <property type="entry name" value="SMC_N"/>
    <property type="match status" value="1"/>
</dbReference>
<dbReference type="InterPro" id="IPR027417">
    <property type="entry name" value="P-loop_NTPase"/>
</dbReference>
<evidence type="ECO:0000313" key="12">
    <source>
        <dbReference type="Proteomes" id="UP000824250"/>
    </source>
</evidence>
<dbReference type="GO" id="GO:0009432">
    <property type="term" value="P:SOS response"/>
    <property type="evidence" value="ECO:0007669"/>
    <property type="project" value="TreeGrafter"/>
</dbReference>
<feature type="domain" description="RecF/RecN/SMC N-terminal" evidence="10">
    <location>
        <begin position="14"/>
        <end position="503"/>
    </location>
</feature>
<dbReference type="EMBL" id="DVGC01000045">
    <property type="protein sequence ID" value="HIR05928.1"/>
    <property type="molecule type" value="Genomic_DNA"/>
</dbReference>
<comment type="similarity">
    <text evidence="2 9">Belongs to the RecN family.</text>
</comment>
<reference evidence="11" key="1">
    <citation type="submission" date="2020-10" db="EMBL/GenBank/DDBJ databases">
        <authorList>
            <person name="Gilroy R."/>
        </authorList>
    </citation>
    <scope>NUCLEOTIDE SEQUENCE</scope>
    <source>
        <strain evidence="11">CHK180-2868</strain>
    </source>
</reference>
<evidence type="ECO:0000256" key="7">
    <source>
        <dbReference type="ARBA" id="ARBA00023204"/>
    </source>
</evidence>
<keyword evidence="4" id="KW-0547">Nucleotide-binding</keyword>
<dbReference type="InterPro" id="IPR004604">
    <property type="entry name" value="DNA_recomb/repair_RecN"/>
</dbReference>
<dbReference type="PIRSF" id="PIRSF003128">
    <property type="entry name" value="RecN"/>
    <property type="match status" value="1"/>
</dbReference>
<protein>
    <recommendedName>
        <fullName evidence="3 9">DNA repair protein RecN</fullName>
    </recommendedName>
    <alternativeName>
        <fullName evidence="8 9">Recombination protein N</fullName>
    </alternativeName>
</protein>
<dbReference type="Proteomes" id="UP000824250">
    <property type="component" value="Unassembled WGS sequence"/>
</dbReference>
<dbReference type="FunFam" id="3.40.50.300:FF:000356">
    <property type="entry name" value="DNA repair protein RecN"/>
    <property type="match status" value="1"/>
</dbReference>
<dbReference type="GO" id="GO:0006281">
    <property type="term" value="P:DNA repair"/>
    <property type="evidence" value="ECO:0007669"/>
    <property type="project" value="UniProtKB-KW"/>
</dbReference>
<dbReference type="AlphaFoldDB" id="A0A9D1A541"/>
<evidence type="ECO:0000256" key="2">
    <source>
        <dbReference type="ARBA" id="ARBA00009441"/>
    </source>
</evidence>
<accession>A0A9D1A541</accession>